<dbReference type="Proteomes" id="UP000887159">
    <property type="component" value="Unassembled WGS sequence"/>
</dbReference>
<evidence type="ECO:0000313" key="2">
    <source>
        <dbReference type="EMBL" id="GFY07140.1"/>
    </source>
</evidence>
<proteinExistence type="predicted"/>
<dbReference type="AlphaFoldDB" id="A0A8X6S9G7"/>
<feature type="region of interest" description="Disordered" evidence="1">
    <location>
        <begin position="28"/>
        <end position="48"/>
    </location>
</feature>
<reference evidence="2" key="1">
    <citation type="submission" date="2020-08" db="EMBL/GenBank/DDBJ databases">
        <title>Multicomponent nature underlies the extraordinary mechanical properties of spider dragline silk.</title>
        <authorList>
            <person name="Kono N."/>
            <person name="Nakamura H."/>
            <person name="Mori M."/>
            <person name="Yoshida Y."/>
            <person name="Ohtoshi R."/>
            <person name="Malay A.D."/>
            <person name="Moran D.A.P."/>
            <person name="Tomita M."/>
            <person name="Numata K."/>
            <person name="Arakawa K."/>
        </authorList>
    </citation>
    <scope>NUCLEOTIDE SEQUENCE</scope>
</reference>
<comment type="caution">
    <text evidence="2">The sequence shown here is derived from an EMBL/GenBank/DDBJ whole genome shotgun (WGS) entry which is preliminary data.</text>
</comment>
<accession>A0A8X6S9G7</accession>
<evidence type="ECO:0000256" key="1">
    <source>
        <dbReference type="SAM" id="MobiDB-lite"/>
    </source>
</evidence>
<dbReference type="EMBL" id="BMAU01021268">
    <property type="protein sequence ID" value="GFY07140.1"/>
    <property type="molecule type" value="Genomic_DNA"/>
</dbReference>
<evidence type="ECO:0000313" key="3">
    <source>
        <dbReference type="Proteomes" id="UP000887159"/>
    </source>
</evidence>
<gene>
    <name evidence="2" type="ORF">TNCV_276871</name>
</gene>
<organism evidence="2 3">
    <name type="scientific">Trichonephila clavipes</name>
    <name type="common">Golden silk orbweaver</name>
    <name type="synonym">Nephila clavipes</name>
    <dbReference type="NCBI Taxonomy" id="2585209"/>
    <lineage>
        <taxon>Eukaryota</taxon>
        <taxon>Metazoa</taxon>
        <taxon>Ecdysozoa</taxon>
        <taxon>Arthropoda</taxon>
        <taxon>Chelicerata</taxon>
        <taxon>Arachnida</taxon>
        <taxon>Araneae</taxon>
        <taxon>Araneomorphae</taxon>
        <taxon>Entelegynae</taxon>
        <taxon>Araneoidea</taxon>
        <taxon>Nephilidae</taxon>
        <taxon>Trichonephila</taxon>
    </lineage>
</organism>
<protein>
    <submittedName>
        <fullName evidence="2">Uncharacterized protein</fullName>
    </submittedName>
</protein>
<name>A0A8X6S9G7_TRICX</name>
<sequence length="81" mass="8834">MYRTRLPPYTLITHSVRAVDSLVVRASDSRPEGLGSMPDATKYPPSTHGGTCSLNQWVRSLVGRVTSAGRLENISLPFSSM</sequence>
<keyword evidence="3" id="KW-1185">Reference proteome</keyword>